<keyword evidence="3" id="KW-1185">Reference proteome</keyword>
<dbReference type="AlphaFoldDB" id="A0A917XQX2"/>
<dbReference type="RefSeq" id="WP_189183901.1">
    <property type="nucleotide sequence ID" value="NZ_BMMM01000001.1"/>
</dbReference>
<dbReference type="Gene3D" id="3.10.180.10">
    <property type="entry name" value="2,3-Dihydroxybiphenyl 1,2-Dioxygenase, domain 1"/>
    <property type="match status" value="1"/>
</dbReference>
<dbReference type="EMBL" id="BMMM01000001">
    <property type="protein sequence ID" value="GGN49071.1"/>
    <property type="molecule type" value="Genomic_DNA"/>
</dbReference>
<dbReference type="InterPro" id="IPR037523">
    <property type="entry name" value="VOC_core"/>
</dbReference>
<name>A0A917XQX2_9ACTN</name>
<dbReference type="Pfam" id="PF00903">
    <property type="entry name" value="Glyoxalase"/>
    <property type="match status" value="1"/>
</dbReference>
<dbReference type="InterPro" id="IPR004360">
    <property type="entry name" value="Glyas_Fos-R_dOase_dom"/>
</dbReference>
<gene>
    <name evidence="2" type="ORF">GCM10011579_002460</name>
</gene>
<dbReference type="Proteomes" id="UP000600365">
    <property type="component" value="Unassembled WGS sequence"/>
</dbReference>
<comment type="caution">
    <text evidence="2">The sequence shown here is derived from an EMBL/GenBank/DDBJ whole genome shotgun (WGS) entry which is preliminary data.</text>
</comment>
<reference evidence="2 3" key="1">
    <citation type="journal article" date="2014" name="Int. J. Syst. Evol. Microbiol.">
        <title>Complete genome sequence of Corynebacterium casei LMG S-19264T (=DSM 44701T), isolated from a smear-ripened cheese.</title>
        <authorList>
            <consortium name="US DOE Joint Genome Institute (JGI-PGF)"/>
            <person name="Walter F."/>
            <person name="Albersmeier A."/>
            <person name="Kalinowski J."/>
            <person name="Ruckert C."/>
        </authorList>
    </citation>
    <scope>NUCLEOTIDE SEQUENCE [LARGE SCALE GENOMIC DNA]</scope>
    <source>
        <strain evidence="2 3">CGMCC 4.7111</strain>
    </source>
</reference>
<dbReference type="InterPro" id="IPR029068">
    <property type="entry name" value="Glyas_Bleomycin-R_OHBP_Dase"/>
</dbReference>
<sequence length="117" mass="12248">MTAGLKTIIYPVKDLTQTKALFSALLGVEPYADEPYYVGFKDAGQDVGLDPNGHAKGMTGPVPYWHVSDIRGTLSALLDAGAELLMDVQDVGGGKLIASVKDADGNLIGLTQDPSAE</sequence>
<evidence type="ECO:0000313" key="3">
    <source>
        <dbReference type="Proteomes" id="UP000600365"/>
    </source>
</evidence>
<evidence type="ECO:0000259" key="1">
    <source>
        <dbReference type="PROSITE" id="PS51819"/>
    </source>
</evidence>
<evidence type="ECO:0000313" key="2">
    <source>
        <dbReference type="EMBL" id="GGN49071.1"/>
    </source>
</evidence>
<organism evidence="2 3">
    <name type="scientific">Streptomyces albiflavescens</name>
    <dbReference type="NCBI Taxonomy" id="1623582"/>
    <lineage>
        <taxon>Bacteria</taxon>
        <taxon>Bacillati</taxon>
        <taxon>Actinomycetota</taxon>
        <taxon>Actinomycetes</taxon>
        <taxon>Kitasatosporales</taxon>
        <taxon>Streptomycetaceae</taxon>
        <taxon>Streptomyces</taxon>
    </lineage>
</organism>
<proteinExistence type="predicted"/>
<accession>A0A917XQX2</accession>
<feature type="domain" description="VOC" evidence="1">
    <location>
        <begin position="4"/>
        <end position="113"/>
    </location>
</feature>
<dbReference type="PROSITE" id="PS51819">
    <property type="entry name" value="VOC"/>
    <property type="match status" value="1"/>
</dbReference>
<protein>
    <submittedName>
        <fullName evidence="2">Glyoxalase</fullName>
    </submittedName>
</protein>
<dbReference type="SUPFAM" id="SSF54593">
    <property type="entry name" value="Glyoxalase/Bleomycin resistance protein/Dihydroxybiphenyl dioxygenase"/>
    <property type="match status" value="1"/>
</dbReference>